<sequence>MYIDTSTSCSFPSIFGIVFAPMALCRLRCLCWALASRRRCWAGRCLAFDMAGFESIYEALIGSNMALCLSFL</sequence>
<gene>
    <name evidence="2" type="ORF">PDIP_53000</name>
</gene>
<dbReference type="HOGENOM" id="CLU_2722962_0_0_1"/>
<reference evidence="3" key="1">
    <citation type="journal article" date="2012" name="BMC Genomics">
        <title>Genome sequence of the necrotrophic fungus Penicillium digitatum, the main postharvest pathogen of citrus.</title>
        <authorList>
            <person name="Marcet-Houben M."/>
            <person name="Ballester A.-R."/>
            <person name="de la Fuente B."/>
            <person name="Harries E."/>
            <person name="Marcos J.F."/>
            <person name="Gonzalez-Candelas L."/>
            <person name="Gabaldon T."/>
        </authorList>
    </citation>
    <scope>NUCLEOTIDE SEQUENCE [LARGE SCALE GENOMIC DNA]</scope>
    <source>
        <strain evidence="3">Pd1 / CECT 20795</strain>
    </source>
</reference>
<dbReference type="Proteomes" id="UP000009886">
    <property type="component" value="Unassembled WGS sequence"/>
</dbReference>
<keyword evidence="1" id="KW-0812">Transmembrane</keyword>
<organism evidence="2 3">
    <name type="scientific">Penicillium digitatum (strain Pd1 / CECT 20795)</name>
    <name type="common">Green mold</name>
    <dbReference type="NCBI Taxonomy" id="1170230"/>
    <lineage>
        <taxon>Eukaryota</taxon>
        <taxon>Fungi</taxon>
        <taxon>Dikarya</taxon>
        <taxon>Ascomycota</taxon>
        <taxon>Pezizomycotina</taxon>
        <taxon>Eurotiomycetes</taxon>
        <taxon>Eurotiomycetidae</taxon>
        <taxon>Eurotiales</taxon>
        <taxon>Aspergillaceae</taxon>
        <taxon>Penicillium</taxon>
    </lineage>
</organism>
<dbReference type="EMBL" id="AKCU01000356">
    <property type="protein sequence ID" value="EKV12153.1"/>
    <property type="molecule type" value="Genomic_DNA"/>
</dbReference>
<name>K9GB75_PEND1</name>
<protein>
    <submittedName>
        <fullName evidence="2">Uncharacterized protein</fullName>
    </submittedName>
</protein>
<evidence type="ECO:0000313" key="2">
    <source>
        <dbReference type="EMBL" id="EKV12153.1"/>
    </source>
</evidence>
<dbReference type="AlphaFoldDB" id="K9GB75"/>
<keyword evidence="1" id="KW-1133">Transmembrane helix</keyword>
<comment type="caution">
    <text evidence="2">The sequence shown here is derived from an EMBL/GenBank/DDBJ whole genome shotgun (WGS) entry which is preliminary data.</text>
</comment>
<keyword evidence="1" id="KW-0472">Membrane</keyword>
<dbReference type="VEuPathDB" id="FungiDB:PDIP_53000"/>
<evidence type="ECO:0000256" key="1">
    <source>
        <dbReference type="SAM" id="Phobius"/>
    </source>
</evidence>
<evidence type="ECO:0000313" key="3">
    <source>
        <dbReference type="Proteomes" id="UP000009886"/>
    </source>
</evidence>
<accession>K9GB75</accession>
<proteinExistence type="predicted"/>
<feature type="transmembrane region" description="Helical" evidence="1">
    <location>
        <begin position="14"/>
        <end position="35"/>
    </location>
</feature>
<dbReference type="KEGG" id="pdp:PDIP_53000"/>